<dbReference type="Pfam" id="PF07690">
    <property type="entry name" value="MFS_1"/>
    <property type="match status" value="1"/>
</dbReference>
<dbReference type="AlphaFoldDB" id="A0AAN6WNQ9"/>
<keyword evidence="3 6" id="KW-1133">Transmembrane helix</keyword>
<feature type="domain" description="Major facilitator superfamily (MFS) profile" evidence="7">
    <location>
        <begin position="65"/>
        <end position="503"/>
    </location>
</feature>
<dbReference type="Proteomes" id="UP001302126">
    <property type="component" value="Unassembled WGS sequence"/>
</dbReference>
<evidence type="ECO:0000259" key="7">
    <source>
        <dbReference type="PROSITE" id="PS50850"/>
    </source>
</evidence>
<feature type="transmembrane region" description="Helical" evidence="6">
    <location>
        <begin position="305"/>
        <end position="324"/>
    </location>
</feature>
<dbReference type="GO" id="GO:0016020">
    <property type="term" value="C:membrane"/>
    <property type="evidence" value="ECO:0007669"/>
    <property type="project" value="UniProtKB-SubCell"/>
</dbReference>
<dbReference type="InterPro" id="IPR011701">
    <property type="entry name" value="MFS"/>
</dbReference>
<comment type="caution">
    <text evidence="8">The sequence shown here is derived from an EMBL/GenBank/DDBJ whole genome shotgun (WGS) entry which is preliminary data.</text>
</comment>
<feature type="transmembrane region" description="Helical" evidence="6">
    <location>
        <begin position="184"/>
        <end position="203"/>
    </location>
</feature>
<feature type="transmembrane region" description="Helical" evidence="6">
    <location>
        <begin position="409"/>
        <end position="431"/>
    </location>
</feature>
<accession>A0AAN6WNQ9</accession>
<comment type="subcellular location">
    <subcellularLocation>
        <location evidence="1">Membrane</location>
        <topology evidence="1">Multi-pass membrane protein</topology>
    </subcellularLocation>
</comment>
<feature type="transmembrane region" description="Helical" evidence="6">
    <location>
        <begin position="385"/>
        <end position="403"/>
    </location>
</feature>
<dbReference type="GO" id="GO:0022857">
    <property type="term" value="F:transmembrane transporter activity"/>
    <property type="evidence" value="ECO:0007669"/>
    <property type="project" value="InterPro"/>
</dbReference>
<keyword evidence="9" id="KW-1185">Reference proteome</keyword>
<gene>
    <name evidence="8" type="ORF">QBC35DRAFT_16204</name>
</gene>
<feature type="compositionally biased region" description="Polar residues" evidence="5">
    <location>
        <begin position="518"/>
        <end position="527"/>
    </location>
</feature>
<feature type="transmembrane region" description="Helical" evidence="6">
    <location>
        <begin position="115"/>
        <end position="139"/>
    </location>
</feature>
<evidence type="ECO:0000256" key="5">
    <source>
        <dbReference type="SAM" id="MobiDB-lite"/>
    </source>
</evidence>
<evidence type="ECO:0000256" key="2">
    <source>
        <dbReference type="ARBA" id="ARBA00022692"/>
    </source>
</evidence>
<dbReference type="SUPFAM" id="SSF103473">
    <property type="entry name" value="MFS general substrate transporter"/>
    <property type="match status" value="1"/>
</dbReference>
<keyword evidence="4 6" id="KW-0472">Membrane</keyword>
<dbReference type="PANTHER" id="PTHR23507:SF1">
    <property type="entry name" value="FI18259P1-RELATED"/>
    <property type="match status" value="1"/>
</dbReference>
<feature type="transmembrane region" description="Helical" evidence="6">
    <location>
        <begin position="215"/>
        <end position="238"/>
    </location>
</feature>
<dbReference type="EMBL" id="MU864450">
    <property type="protein sequence ID" value="KAK4185419.1"/>
    <property type="molecule type" value="Genomic_DNA"/>
</dbReference>
<feature type="region of interest" description="Disordered" evidence="5">
    <location>
        <begin position="502"/>
        <end position="527"/>
    </location>
</feature>
<proteinExistence type="predicted"/>
<keyword evidence="2 6" id="KW-0812">Transmembrane</keyword>
<feature type="transmembrane region" description="Helical" evidence="6">
    <location>
        <begin position="443"/>
        <end position="466"/>
    </location>
</feature>
<evidence type="ECO:0000256" key="3">
    <source>
        <dbReference type="ARBA" id="ARBA00022989"/>
    </source>
</evidence>
<evidence type="ECO:0000313" key="9">
    <source>
        <dbReference type="Proteomes" id="UP001302126"/>
    </source>
</evidence>
<evidence type="ECO:0000313" key="8">
    <source>
        <dbReference type="EMBL" id="KAK4185419.1"/>
    </source>
</evidence>
<feature type="transmembrane region" description="Helical" evidence="6">
    <location>
        <begin position="344"/>
        <end position="364"/>
    </location>
</feature>
<dbReference type="Gene3D" id="1.20.1250.20">
    <property type="entry name" value="MFS general substrate transporter like domains"/>
    <property type="match status" value="2"/>
</dbReference>
<organism evidence="8 9">
    <name type="scientific">Podospora australis</name>
    <dbReference type="NCBI Taxonomy" id="1536484"/>
    <lineage>
        <taxon>Eukaryota</taxon>
        <taxon>Fungi</taxon>
        <taxon>Dikarya</taxon>
        <taxon>Ascomycota</taxon>
        <taxon>Pezizomycotina</taxon>
        <taxon>Sordariomycetes</taxon>
        <taxon>Sordariomycetidae</taxon>
        <taxon>Sordariales</taxon>
        <taxon>Podosporaceae</taxon>
        <taxon>Podospora</taxon>
    </lineage>
</organism>
<feature type="transmembrane region" description="Helical" evidence="6">
    <location>
        <begin position="244"/>
        <end position="264"/>
    </location>
</feature>
<dbReference type="PANTHER" id="PTHR23507">
    <property type="entry name" value="ZGC:174356"/>
    <property type="match status" value="1"/>
</dbReference>
<reference evidence="8" key="1">
    <citation type="journal article" date="2023" name="Mol. Phylogenet. Evol.">
        <title>Genome-scale phylogeny and comparative genomics of the fungal order Sordariales.</title>
        <authorList>
            <person name="Hensen N."/>
            <person name="Bonometti L."/>
            <person name="Westerberg I."/>
            <person name="Brannstrom I.O."/>
            <person name="Guillou S."/>
            <person name="Cros-Aarteil S."/>
            <person name="Calhoun S."/>
            <person name="Haridas S."/>
            <person name="Kuo A."/>
            <person name="Mondo S."/>
            <person name="Pangilinan J."/>
            <person name="Riley R."/>
            <person name="LaButti K."/>
            <person name="Andreopoulos B."/>
            <person name="Lipzen A."/>
            <person name="Chen C."/>
            <person name="Yan M."/>
            <person name="Daum C."/>
            <person name="Ng V."/>
            <person name="Clum A."/>
            <person name="Steindorff A."/>
            <person name="Ohm R.A."/>
            <person name="Martin F."/>
            <person name="Silar P."/>
            <person name="Natvig D.O."/>
            <person name="Lalanne C."/>
            <person name="Gautier V."/>
            <person name="Ament-Velasquez S.L."/>
            <person name="Kruys A."/>
            <person name="Hutchinson M.I."/>
            <person name="Powell A.J."/>
            <person name="Barry K."/>
            <person name="Miller A.N."/>
            <person name="Grigoriev I.V."/>
            <person name="Debuchy R."/>
            <person name="Gladieux P."/>
            <person name="Hiltunen Thoren M."/>
            <person name="Johannesson H."/>
        </authorList>
    </citation>
    <scope>NUCLEOTIDE SEQUENCE</scope>
    <source>
        <strain evidence="8">PSN309</strain>
    </source>
</reference>
<feature type="region of interest" description="Disordered" evidence="5">
    <location>
        <begin position="1"/>
        <end position="38"/>
    </location>
</feature>
<dbReference type="InterPro" id="IPR020846">
    <property type="entry name" value="MFS_dom"/>
</dbReference>
<protein>
    <submittedName>
        <fullName evidence="8">Major facilitator superfamily domain-containing protein</fullName>
    </submittedName>
</protein>
<sequence length="527" mass="57007">MASTLADPYVEAAEPLLGPDEHDDSQFPTPEDGDGLADNTKRRLRITTQFQVQNPATIILLLSVLMLLITTSGMMYMIPIFRLVEDAFCHVYYDKDPSEPIDERLCKTDAVQGRLAFLGGVGAMMNSFVGVVSALPYGILADRIGRKPSFILAYVGIVVGFGWAPLLLAIGATPSIPLVVSGSLFFLIGGGVPVAMNCLNAMASDISSESDRSTGFLYLSFGAVSGTLVGPFLAGILMEKVSPWFPIFLVFAITPFVFGILVFLPETLPIKLKQATQEDAQPILTKIREAGKELMISLNLLRNTNILLSMAVFFLQPILFHASSSTMVQYVSKYFGWTLAQTSYLLSPPLSILHLLIIVALPRIAKIFTDPTGRFLLSIFSKDILLTKISLLFLLAGALLEGFSQEIVMFLIGLVVSTLGSATSPLGRAVVTAYVDPQQTSRLYGLISLLDTFGLSIGGPTLAWSFNIGLSRKGLWRGLPWFVVASFIMAALIALLFVTNPEKPSDTASSEEEDSSGLGYQSASEET</sequence>
<evidence type="ECO:0000256" key="4">
    <source>
        <dbReference type="ARBA" id="ARBA00023136"/>
    </source>
</evidence>
<feature type="transmembrane region" description="Helical" evidence="6">
    <location>
        <begin position="151"/>
        <end position="172"/>
    </location>
</feature>
<dbReference type="InterPro" id="IPR036259">
    <property type="entry name" value="MFS_trans_sf"/>
</dbReference>
<feature type="transmembrane region" description="Helical" evidence="6">
    <location>
        <begin position="478"/>
        <end position="498"/>
    </location>
</feature>
<feature type="transmembrane region" description="Helical" evidence="6">
    <location>
        <begin position="58"/>
        <end position="78"/>
    </location>
</feature>
<evidence type="ECO:0000256" key="1">
    <source>
        <dbReference type="ARBA" id="ARBA00004141"/>
    </source>
</evidence>
<reference evidence="8" key="2">
    <citation type="submission" date="2023-05" db="EMBL/GenBank/DDBJ databases">
        <authorList>
            <consortium name="Lawrence Berkeley National Laboratory"/>
            <person name="Steindorff A."/>
            <person name="Hensen N."/>
            <person name="Bonometti L."/>
            <person name="Westerberg I."/>
            <person name="Brannstrom I.O."/>
            <person name="Guillou S."/>
            <person name="Cros-Aarteil S."/>
            <person name="Calhoun S."/>
            <person name="Haridas S."/>
            <person name="Kuo A."/>
            <person name="Mondo S."/>
            <person name="Pangilinan J."/>
            <person name="Riley R."/>
            <person name="Labutti K."/>
            <person name="Andreopoulos B."/>
            <person name="Lipzen A."/>
            <person name="Chen C."/>
            <person name="Yanf M."/>
            <person name="Daum C."/>
            <person name="Ng V."/>
            <person name="Clum A."/>
            <person name="Ohm R."/>
            <person name="Martin F."/>
            <person name="Silar P."/>
            <person name="Natvig D."/>
            <person name="Lalanne C."/>
            <person name="Gautier V."/>
            <person name="Ament-Velasquez S.L."/>
            <person name="Kruys A."/>
            <person name="Hutchinson M.I."/>
            <person name="Powell A.J."/>
            <person name="Barry K."/>
            <person name="Miller A.N."/>
            <person name="Grigoriev I.V."/>
            <person name="Debuchy R."/>
            <person name="Gladieux P."/>
            <person name="Thoren M.H."/>
            <person name="Johannesson H."/>
        </authorList>
    </citation>
    <scope>NUCLEOTIDE SEQUENCE</scope>
    <source>
        <strain evidence="8">PSN309</strain>
    </source>
</reference>
<name>A0AAN6WNQ9_9PEZI</name>
<dbReference type="PROSITE" id="PS50850">
    <property type="entry name" value="MFS"/>
    <property type="match status" value="1"/>
</dbReference>
<evidence type="ECO:0000256" key="6">
    <source>
        <dbReference type="SAM" id="Phobius"/>
    </source>
</evidence>